<evidence type="ECO:0000313" key="1">
    <source>
        <dbReference type="EMBL" id="MBE1612893.1"/>
    </source>
</evidence>
<comment type="caution">
    <text evidence="1">The sequence shown here is derived from an EMBL/GenBank/DDBJ whole genome shotgun (WGS) entry which is preliminary data.</text>
</comment>
<dbReference type="Gene3D" id="3.30.530.20">
    <property type="match status" value="1"/>
</dbReference>
<reference evidence="1" key="1">
    <citation type="submission" date="2020-10" db="EMBL/GenBank/DDBJ databases">
        <title>Sequencing the genomes of 1000 actinobacteria strains.</title>
        <authorList>
            <person name="Klenk H.-P."/>
        </authorList>
    </citation>
    <scope>NUCLEOTIDE SEQUENCE</scope>
    <source>
        <strain evidence="1">DSM 45354</strain>
    </source>
</reference>
<sequence>MANGRTEPLTVTRRIDASASDIFAILVDPRRHVDLDGSGMLREAVSDGVVSAVGDVFVMRMYYSELGDYEMNNHVVEYEPNRRLTWEPEAGRRHPDEHAPDARWGQRWGFDLAPDGPEATIVTQTYDCSALPENERVSMDGGRIWIEAMTRTLEHLDELVAGRRTSTNPA</sequence>
<dbReference type="Proteomes" id="UP000638648">
    <property type="component" value="Unassembled WGS sequence"/>
</dbReference>
<organism evidence="1 2">
    <name type="scientific">Actinopolymorpha pittospori</name>
    <dbReference type="NCBI Taxonomy" id="648752"/>
    <lineage>
        <taxon>Bacteria</taxon>
        <taxon>Bacillati</taxon>
        <taxon>Actinomycetota</taxon>
        <taxon>Actinomycetes</taxon>
        <taxon>Propionibacteriales</taxon>
        <taxon>Actinopolymorphaceae</taxon>
        <taxon>Actinopolymorpha</taxon>
    </lineage>
</organism>
<dbReference type="EMBL" id="JADBEM010000001">
    <property type="protein sequence ID" value="MBE1612893.1"/>
    <property type="molecule type" value="Genomic_DNA"/>
</dbReference>
<dbReference type="InterPro" id="IPR023393">
    <property type="entry name" value="START-like_dom_sf"/>
</dbReference>
<dbReference type="SUPFAM" id="SSF55961">
    <property type="entry name" value="Bet v1-like"/>
    <property type="match status" value="1"/>
</dbReference>
<evidence type="ECO:0000313" key="2">
    <source>
        <dbReference type="Proteomes" id="UP000638648"/>
    </source>
</evidence>
<accession>A0A927N8E0</accession>
<protein>
    <submittedName>
        <fullName evidence="1">Uncharacterized protein YndB with AHSA1/START domain</fullName>
    </submittedName>
</protein>
<proteinExistence type="predicted"/>
<keyword evidence="2" id="KW-1185">Reference proteome</keyword>
<name>A0A927N8E0_9ACTN</name>
<gene>
    <name evidence="1" type="ORF">HEB94_009741</name>
</gene>
<dbReference type="AlphaFoldDB" id="A0A927N8E0"/>
<dbReference type="RefSeq" id="WP_192755859.1">
    <property type="nucleotide sequence ID" value="NZ_BAABJL010000239.1"/>
</dbReference>